<name>A0A7R9GQX9_TIMCR</name>
<evidence type="ECO:0000259" key="4">
    <source>
        <dbReference type="PROSITE" id="PS51183"/>
    </source>
</evidence>
<dbReference type="GO" id="GO:0005634">
    <property type="term" value="C:nucleus"/>
    <property type="evidence" value="ECO:0007669"/>
    <property type="project" value="TreeGrafter"/>
</dbReference>
<feature type="domain" description="JmjN" evidence="4">
    <location>
        <begin position="43"/>
        <end position="84"/>
    </location>
</feature>
<dbReference type="AlphaFoldDB" id="A0A7R9GQX9"/>
<dbReference type="PANTHER" id="PTHR10694:SF33">
    <property type="entry name" value="LYSINE-SPECIFIC DEMETHYLASE 5"/>
    <property type="match status" value="1"/>
</dbReference>
<feature type="region of interest" description="Disordered" evidence="3">
    <location>
        <begin position="127"/>
        <end position="146"/>
    </location>
</feature>
<dbReference type="GO" id="GO:0034647">
    <property type="term" value="F:histone H3K4me/H3K4me2/H3K4me3 demethylase activity"/>
    <property type="evidence" value="ECO:0007669"/>
    <property type="project" value="TreeGrafter"/>
</dbReference>
<evidence type="ECO:0000256" key="3">
    <source>
        <dbReference type="SAM" id="MobiDB-lite"/>
    </source>
</evidence>
<sequence length="313" mass="35167">MSFTEPKSMVSRKEKFIGLLKSSNADKKFKAMSEFVFDVPEEAPIFYPTEEEFQNPLEYIKKIRFISEKFGICKIIPPQLHHSGTKQGSSLTLTDYTMAPSYKLHHSGTKQGSSLTLTDYTMTPSYKLHHSGTKQGNSPTLTDNTMAPSYMLHHSETRQADTGGMLLEEGINSAEFFTIAHFNLHQPPISRDQDEFQHVGKLVKFRCTAEFSSSLLDDDDDDDDEPITIGEPAQPVDPNNLDQFRHFTEDWICRADGDWSMDYWDPYGLDEGLLGSVATGVPNLPSRRRPLWTVPGTTSLASSVLTPPTSQHP</sequence>
<dbReference type="GO" id="GO:0046872">
    <property type="term" value="F:metal ion binding"/>
    <property type="evidence" value="ECO:0007669"/>
    <property type="project" value="UniProtKB-KW"/>
</dbReference>
<feature type="region of interest" description="Disordered" evidence="3">
    <location>
        <begin position="214"/>
        <end position="240"/>
    </location>
</feature>
<dbReference type="InterPro" id="IPR003349">
    <property type="entry name" value="JmjN"/>
</dbReference>
<evidence type="ECO:0000256" key="2">
    <source>
        <dbReference type="ARBA" id="ARBA00023004"/>
    </source>
</evidence>
<dbReference type="PANTHER" id="PTHR10694">
    <property type="entry name" value="LYSINE-SPECIFIC DEMETHYLASE"/>
    <property type="match status" value="1"/>
</dbReference>
<feature type="compositionally biased region" description="Polar residues" evidence="3">
    <location>
        <begin position="133"/>
        <end position="146"/>
    </location>
</feature>
<dbReference type="EMBL" id="OC316609">
    <property type="protein sequence ID" value="CAD7392933.1"/>
    <property type="molecule type" value="Genomic_DNA"/>
</dbReference>
<evidence type="ECO:0000313" key="5">
    <source>
        <dbReference type="EMBL" id="CAD7392933.1"/>
    </source>
</evidence>
<organism evidence="5">
    <name type="scientific">Timema cristinae</name>
    <name type="common">Walking stick</name>
    <dbReference type="NCBI Taxonomy" id="61476"/>
    <lineage>
        <taxon>Eukaryota</taxon>
        <taxon>Metazoa</taxon>
        <taxon>Ecdysozoa</taxon>
        <taxon>Arthropoda</taxon>
        <taxon>Hexapoda</taxon>
        <taxon>Insecta</taxon>
        <taxon>Pterygota</taxon>
        <taxon>Neoptera</taxon>
        <taxon>Polyneoptera</taxon>
        <taxon>Phasmatodea</taxon>
        <taxon>Timematodea</taxon>
        <taxon>Timematoidea</taxon>
        <taxon>Timematidae</taxon>
        <taxon>Timema</taxon>
    </lineage>
</organism>
<dbReference type="Gene3D" id="2.60.120.650">
    <property type="entry name" value="Cupin"/>
    <property type="match status" value="1"/>
</dbReference>
<accession>A0A7R9GQX9</accession>
<feature type="compositionally biased region" description="Acidic residues" evidence="3">
    <location>
        <begin position="216"/>
        <end position="226"/>
    </location>
</feature>
<dbReference type="GO" id="GO:0006355">
    <property type="term" value="P:regulation of DNA-templated transcription"/>
    <property type="evidence" value="ECO:0007669"/>
    <property type="project" value="TreeGrafter"/>
</dbReference>
<dbReference type="Pfam" id="PF02375">
    <property type="entry name" value="JmjN"/>
    <property type="match status" value="1"/>
</dbReference>
<dbReference type="GO" id="GO:0000785">
    <property type="term" value="C:chromatin"/>
    <property type="evidence" value="ECO:0007669"/>
    <property type="project" value="TreeGrafter"/>
</dbReference>
<keyword evidence="2" id="KW-0408">Iron</keyword>
<gene>
    <name evidence="5" type="ORF">TCEB3V08_LOCUS933</name>
</gene>
<dbReference type="SMART" id="SM00545">
    <property type="entry name" value="JmjN"/>
    <property type="match status" value="1"/>
</dbReference>
<reference evidence="5" key="1">
    <citation type="submission" date="2020-11" db="EMBL/GenBank/DDBJ databases">
        <authorList>
            <person name="Tran Van P."/>
        </authorList>
    </citation>
    <scope>NUCLEOTIDE SEQUENCE</scope>
</reference>
<keyword evidence="1" id="KW-0479">Metal-binding</keyword>
<proteinExistence type="predicted"/>
<evidence type="ECO:0000256" key="1">
    <source>
        <dbReference type="ARBA" id="ARBA00022723"/>
    </source>
</evidence>
<protein>
    <recommendedName>
        <fullName evidence="4">JmjN domain-containing protein</fullName>
    </recommendedName>
</protein>
<dbReference type="PROSITE" id="PS51183">
    <property type="entry name" value="JMJN"/>
    <property type="match status" value="1"/>
</dbReference>